<name>A0ABS1LAF1_9ACTN</name>
<evidence type="ECO:0000313" key="2">
    <source>
        <dbReference type="EMBL" id="MBL0748508.1"/>
    </source>
</evidence>
<accession>A0ABS1LAF1</accession>
<reference evidence="2 3" key="1">
    <citation type="submission" date="2021-01" db="EMBL/GenBank/DDBJ databases">
        <title>Genome seq and assembly of Nocardiodes sp. G10.</title>
        <authorList>
            <person name="Chhetri G."/>
        </authorList>
    </citation>
    <scope>NUCLEOTIDE SEQUENCE [LARGE SCALE GENOMIC DNA]</scope>
    <source>
        <strain evidence="2 3">G10</strain>
    </source>
</reference>
<keyword evidence="3" id="KW-1185">Reference proteome</keyword>
<evidence type="ECO:0000313" key="3">
    <source>
        <dbReference type="Proteomes" id="UP000636918"/>
    </source>
</evidence>
<feature type="region of interest" description="Disordered" evidence="1">
    <location>
        <begin position="114"/>
        <end position="133"/>
    </location>
</feature>
<comment type="caution">
    <text evidence="2">The sequence shown here is derived from an EMBL/GenBank/DDBJ whole genome shotgun (WGS) entry which is preliminary data.</text>
</comment>
<dbReference type="EMBL" id="JAERSG010000003">
    <property type="protein sequence ID" value="MBL0748508.1"/>
    <property type="molecule type" value="Genomic_DNA"/>
</dbReference>
<organism evidence="2 3">
    <name type="scientific">Nocardioides baculatus</name>
    <dbReference type="NCBI Taxonomy" id="2801337"/>
    <lineage>
        <taxon>Bacteria</taxon>
        <taxon>Bacillati</taxon>
        <taxon>Actinomycetota</taxon>
        <taxon>Actinomycetes</taxon>
        <taxon>Propionibacteriales</taxon>
        <taxon>Nocardioidaceae</taxon>
        <taxon>Nocardioides</taxon>
    </lineage>
</organism>
<protein>
    <submittedName>
        <fullName evidence="2">Uncharacterized protein</fullName>
    </submittedName>
</protein>
<gene>
    <name evidence="2" type="ORF">JI751_12880</name>
</gene>
<proteinExistence type="predicted"/>
<dbReference type="Proteomes" id="UP000636918">
    <property type="component" value="Unassembled WGS sequence"/>
</dbReference>
<evidence type="ECO:0000256" key="1">
    <source>
        <dbReference type="SAM" id="MobiDB-lite"/>
    </source>
</evidence>
<dbReference type="RefSeq" id="WP_201936870.1">
    <property type="nucleotide sequence ID" value="NZ_JAERSG010000003.1"/>
</dbReference>
<sequence>MQTVDTLRRNRTSLRVGDVVEVLSAEEILATLDEAGELDGLPFMPEMTAWCGRRMTVHKVALKACDYIGHSGMRRMSRAVHLTACRCDGSAHGGCQTRCQLYWKDAWVRRVDPADAAAEPDPEPEPDGPGHRRLLPLLEANTTREPFEDGATRWSCQGTEMLRATPEALPLKRLGQYADDVASGNASAPEVTKAFAVAVFNRYQGVSTRVLPPYLRIRKGLQWRFLEGGVTHGRTPTEELGLRPGELVRIKSREEIMATLDGDLLNRGMGFEAEMSRFCGRTARVKARATQCIDERSGRMLVMKSPCIILEDIVCEGAFTANCPREYVCWWREIWLERVEEPGA</sequence>